<dbReference type="EMBL" id="JAULSW010000007">
    <property type="protein sequence ID" value="KAK3375454.1"/>
    <property type="molecule type" value="Genomic_DNA"/>
</dbReference>
<feature type="signal peptide" evidence="1">
    <location>
        <begin position="1"/>
        <end position="19"/>
    </location>
</feature>
<comment type="caution">
    <text evidence="2">The sequence shown here is derived from an EMBL/GenBank/DDBJ whole genome shotgun (WGS) entry which is preliminary data.</text>
</comment>
<evidence type="ECO:0000256" key="1">
    <source>
        <dbReference type="SAM" id="SignalP"/>
    </source>
</evidence>
<reference evidence="2" key="1">
    <citation type="journal article" date="2023" name="Mol. Phylogenet. Evol.">
        <title>Genome-scale phylogeny and comparative genomics of the fungal order Sordariales.</title>
        <authorList>
            <person name="Hensen N."/>
            <person name="Bonometti L."/>
            <person name="Westerberg I."/>
            <person name="Brannstrom I.O."/>
            <person name="Guillou S."/>
            <person name="Cros-Aarteil S."/>
            <person name="Calhoun S."/>
            <person name="Haridas S."/>
            <person name="Kuo A."/>
            <person name="Mondo S."/>
            <person name="Pangilinan J."/>
            <person name="Riley R."/>
            <person name="LaButti K."/>
            <person name="Andreopoulos B."/>
            <person name="Lipzen A."/>
            <person name="Chen C."/>
            <person name="Yan M."/>
            <person name="Daum C."/>
            <person name="Ng V."/>
            <person name="Clum A."/>
            <person name="Steindorff A."/>
            <person name="Ohm R.A."/>
            <person name="Martin F."/>
            <person name="Silar P."/>
            <person name="Natvig D.O."/>
            <person name="Lalanne C."/>
            <person name="Gautier V."/>
            <person name="Ament-Velasquez S.L."/>
            <person name="Kruys A."/>
            <person name="Hutchinson M.I."/>
            <person name="Powell A.J."/>
            <person name="Barry K."/>
            <person name="Miller A.N."/>
            <person name="Grigoriev I.V."/>
            <person name="Debuchy R."/>
            <person name="Gladieux P."/>
            <person name="Hiltunen Thoren M."/>
            <person name="Johannesson H."/>
        </authorList>
    </citation>
    <scope>NUCLEOTIDE SEQUENCE</scope>
    <source>
        <strain evidence="2">CBS 232.78</strain>
    </source>
</reference>
<dbReference type="AlphaFoldDB" id="A0AAE0KFA0"/>
<protein>
    <recommendedName>
        <fullName evidence="4">Secreted protein</fullName>
    </recommendedName>
</protein>
<evidence type="ECO:0008006" key="4">
    <source>
        <dbReference type="Google" id="ProtNLM"/>
    </source>
</evidence>
<proteinExistence type="predicted"/>
<accession>A0AAE0KFA0</accession>
<keyword evidence="3" id="KW-1185">Reference proteome</keyword>
<sequence length="128" mass="13903">MQLVKLCCLGCWGWRALWSAPLPLPSGVGERARKGLKKGDQLRRTKFFVAAHMRLQESGSSYAAVETNCGRRGEVSDCAAVEKKSSVMAISSVHFTSGIPFLLGRGNANTPPPFVSRSLPRASFMYLG</sequence>
<name>A0AAE0KFA0_9PEZI</name>
<organism evidence="2 3">
    <name type="scientific">Podospora didyma</name>
    <dbReference type="NCBI Taxonomy" id="330526"/>
    <lineage>
        <taxon>Eukaryota</taxon>
        <taxon>Fungi</taxon>
        <taxon>Dikarya</taxon>
        <taxon>Ascomycota</taxon>
        <taxon>Pezizomycotina</taxon>
        <taxon>Sordariomycetes</taxon>
        <taxon>Sordariomycetidae</taxon>
        <taxon>Sordariales</taxon>
        <taxon>Podosporaceae</taxon>
        <taxon>Podospora</taxon>
    </lineage>
</organism>
<keyword evidence="1" id="KW-0732">Signal</keyword>
<evidence type="ECO:0000313" key="2">
    <source>
        <dbReference type="EMBL" id="KAK3375454.1"/>
    </source>
</evidence>
<reference evidence="2" key="2">
    <citation type="submission" date="2023-06" db="EMBL/GenBank/DDBJ databases">
        <authorList>
            <consortium name="Lawrence Berkeley National Laboratory"/>
            <person name="Haridas S."/>
            <person name="Hensen N."/>
            <person name="Bonometti L."/>
            <person name="Westerberg I."/>
            <person name="Brannstrom I.O."/>
            <person name="Guillou S."/>
            <person name="Cros-Aarteil S."/>
            <person name="Calhoun S."/>
            <person name="Kuo A."/>
            <person name="Mondo S."/>
            <person name="Pangilinan J."/>
            <person name="Riley R."/>
            <person name="LaButti K."/>
            <person name="Andreopoulos B."/>
            <person name="Lipzen A."/>
            <person name="Chen C."/>
            <person name="Yanf M."/>
            <person name="Daum C."/>
            <person name="Ng V."/>
            <person name="Clum A."/>
            <person name="Steindorff A."/>
            <person name="Ohm R."/>
            <person name="Martin F."/>
            <person name="Silar P."/>
            <person name="Natvig D."/>
            <person name="Lalanne C."/>
            <person name="Gautier V."/>
            <person name="Ament-velasquez S.L."/>
            <person name="Kruys A."/>
            <person name="Hutchinson M.I."/>
            <person name="Powell A.J."/>
            <person name="Barry K."/>
            <person name="Miller A.N."/>
            <person name="Grigoriev I.V."/>
            <person name="Debuchy R."/>
            <person name="Gladieux P."/>
            <person name="Thoren M.H."/>
            <person name="Johannesson H."/>
        </authorList>
    </citation>
    <scope>NUCLEOTIDE SEQUENCE</scope>
    <source>
        <strain evidence="2">CBS 232.78</strain>
    </source>
</reference>
<evidence type="ECO:0000313" key="3">
    <source>
        <dbReference type="Proteomes" id="UP001285441"/>
    </source>
</evidence>
<feature type="chain" id="PRO_5042250072" description="Secreted protein" evidence="1">
    <location>
        <begin position="20"/>
        <end position="128"/>
    </location>
</feature>
<gene>
    <name evidence="2" type="ORF">B0H63DRAFT_279644</name>
</gene>
<dbReference type="Proteomes" id="UP001285441">
    <property type="component" value="Unassembled WGS sequence"/>
</dbReference>